<protein>
    <submittedName>
        <fullName evidence="1">Uncharacterized protein</fullName>
    </submittedName>
</protein>
<name>A0AAV0WE89_9HEMI</name>
<reference evidence="1 2" key="1">
    <citation type="submission" date="2023-01" db="EMBL/GenBank/DDBJ databases">
        <authorList>
            <person name="Whitehead M."/>
        </authorList>
    </citation>
    <scope>NUCLEOTIDE SEQUENCE [LARGE SCALE GENOMIC DNA]</scope>
</reference>
<sequence>MINNPPKTTLLAFFDLCKTDDFAKTLLYVDLPSNYVWKNDRFERRKRGINVNGWPEIKRDQALGRVYTIHPNNTECYNLRLLLHKI</sequence>
<gene>
    <name evidence="1" type="ORF">MEUPH1_LOCUS10233</name>
</gene>
<dbReference type="EMBL" id="CARXXK010000002">
    <property type="protein sequence ID" value="CAI6354200.1"/>
    <property type="molecule type" value="Genomic_DNA"/>
</dbReference>
<evidence type="ECO:0000313" key="2">
    <source>
        <dbReference type="Proteomes" id="UP001160148"/>
    </source>
</evidence>
<dbReference type="AlphaFoldDB" id="A0AAV0WE89"/>
<comment type="caution">
    <text evidence="1">The sequence shown here is derived from an EMBL/GenBank/DDBJ whole genome shotgun (WGS) entry which is preliminary data.</text>
</comment>
<organism evidence="1 2">
    <name type="scientific">Macrosiphum euphorbiae</name>
    <name type="common">potato aphid</name>
    <dbReference type="NCBI Taxonomy" id="13131"/>
    <lineage>
        <taxon>Eukaryota</taxon>
        <taxon>Metazoa</taxon>
        <taxon>Ecdysozoa</taxon>
        <taxon>Arthropoda</taxon>
        <taxon>Hexapoda</taxon>
        <taxon>Insecta</taxon>
        <taxon>Pterygota</taxon>
        <taxon>Neoptera</taxon>
        <taxon>Paraneoptera</taxon>
        <taxon>Hemiptera</taxon>
        <taxon>Sternorrhyncha</taxon>
        <taxon>Aphidomorpha</taxon>
        <taxon>Aphidoidea</taxon>
        <taxon>Aphididae</taxon>
        <taxon>Macrosiphini</taxon>
        <taxon>Macrosiphum</taxon>
    </lineage>
</organism>
<keyword evidence="2" id="KW-1185">Reference proteome</keyword>
<evidence type="ECO:0000313" key="1">
    <source>
        <dbReference type="EMBL" id="CAI6354200.1"/>
    </source>
</evidence>
<dbReference type="Proteomes" id="UP001160148">
    <property type="component" value="Unassembled WGS sequence"/>
</dbReference>
<proteinExistence type="predicted"/>
<accession>A0AAV0WE89</accession>